<dbReference type="GO" id="GO:0016787">
    <property type="term" value="F:hydrolase activity"/>
    <property type="evidence" value="ECO:0007669"/>
    <property type="project" value="UniProtKB-KW"/>
</dbReference>
<organism evidence="4 5">
    <name type="scientific">Enhygromyxa salina</name>
    <dbReference type="NCBI Taxonomy" id="215803"/>
    <lineage>
        <taxon>Bacteria</taxon>
        <taxon>Pseudomonadati</taxon>
        <taxon>Myxococcota</taxon>
        <taxon>Polyangia</taxon>
        <taxon>Nannocystales</taxon>
        <taxon>Nannocystaceae</taxon>
        <taxon>Enhygromyxa</taxon>
    </lineage>
</organism>
<dbReference type="RefSeq" id="WP_181197787.1">
    <property type="nucleotide sequence ID" value="NZ_PVNK01000148.1"/>
</dbReference>
<dbReference type="Gene3D" id="3.40.50.1000">
    <property type="entry name" value="HAD superfamily/HAD-like"/>
    <property type="match status" value="1"/>
</dbReference>
<evidence type="ECO:0000313" key="5">
    <source>
        <dbReference type="Proteomes" id="UP000237968"/>
    </source>
</evidence>
<protein>
    <submittedName>
        <fullName evidence="4">Haloacid dehalogenase-like hydrolase</fullName>
    </submittedName>
</protein>
<dbReference type="NCBIfam" id="TIGR01488">
    <property type="entry name" value="HAD-SF-IB"/>
    <property type="match status" value="1"/>
</dbReference>
<keyword evidence="1" id="KW-0479">Metal-binding</keyword>
<dbReference type="PANTHER" id="PTHR43344">
    <property type="entry name" value="PHOSPHOSERINE PHOSPHATASE"/>
    <property type="match status" value="1"/>
</dbReference>
<dbReference type="InterPro" id="IPR023214">
    <property type="entry name" value="HAD_sf"/>
</dbReference>
<evidence type="ECO:0000256" key="3">
    <source>
        <dbReference type="ARBA" id="ARBA00022842"/>
    </source>
</evidence>
<keyword evidence="3" id="KW-0460">Magnesium</keyword>
<dbReference type="InterPro" id="IPR050582">
    <property type="entry name" value="HAD-like_SerB"/>
</dbReference>
<dbReference type="GO" id="GO:0046872">
    <property type="term" value="F:metal ion binding"/>
    <property type="evidence" value="ECO:0007669"/>
    <property type="project" value="UniProtKB-KW"/>
</dbReference>
<dbReference type="Pfam" id="PF12710">
    <property type="entry name" value="HAD"/>
    <property type="match status" value="1"/>
</dbReference>
<gene>
    <name evidence="4" type="ORF">ENSA5_30950</name>
</gene>
<dbReference type="Proteomes" id="UP000237968">
    <property type="component" value="Unassembled WGS sequence"/>
</dbReference>
<name>A0A2S9XYC6_9BACT</name>
<evidence type="ECO:0000313" key="4">
    <source>
        <dbReference type="EMBL" id="PRP97862.1"/>
    </source>
</evidence>
<proteinExistence type="predicted"/>
<dbReference type="EMBL" id="PVNK01000148">
    <property type="protein sequence ID" value="PRP97862.1"/>
    <property type="molecule type" value="Genomic_DNA"/>
</dbReference>
<dbReference type="Gene3D" id="1.20.1440.100">
    <property type="entry name" value="SG protein - dephosphorylation function"/>
    <property type="match status" value="1"/>
</dbReference>
<reference evidence="4 5" key="1">
    <citation type="submission" date="2018-03" db="EMBL/GenBank/DDBJ databases">
        <title>Draft Genome Sequences of the Obligatory Marine Myxobacteria Enhygromyxa salina SWB005.</title>
        <authorList>
            <person name="Poehlein A."/>
            <person name="Moghaddam J.A."/>
            <person name="Harms H."/>
            <person name="Alanjari M."/>
            <person name="Koenig G.M."/>
            <person name="Daniel R."/>
            <person name="Schaeberle T.F."/>
        </authorList>
    </citation>
    <scope>NUCLEOTIDE SEQUENCE [LARGE SCALE GENOMIC DNA]</scope>
    <source>
        <strain evidence="4 5">SWB005</strain>
    </source>
</reference>
<dbReference type="PANTHER" id="PTHR43344:SF13">
    <property type="entry name" value="PHOSPHATASE RV3661-RELATED"/>
    <property type="match status" value="1"/>
</dbReference>
<sequence>MSAHLDIAILDVDGTLKPGALGIELLGALLEAGVCDPKPVDAVLEVLSEHRGGQVEFSTMAARAYSAYARALAGREVSTVEQLAREVWAERRAELFAFVPELISTLRAHGFELMLISGSPIEIVRPVADEFEIAAAHGAVFGREEGRYTGTVALSSGVPGEKAKIFAAATRGRELCVERCFALGDSITDAALFERVGLALAFEPGPELAALASERGWATATRDDVVARTRALLSSLSPSNRPI</sequence>
<keyword evidence="2 4" id="KW-0378">Hydrolase</keyword>
<comment type="caution">
    <text evidence="4">The sequence shown here is derived from an EMBL/GenBank/DDBJ whole genome shotgun (WGS) entry which is preliminary data.</text>
</comment>
<evidence type="ECO:0000256" key="2">
    <source>
        <dbReference type="ARBA" id="ARBA00022801"/>
    </source>
</evidence>
<keyword evidence="5" id="KW-1185">Reference proteome</keyword>
<dbReference type="AlphaFoldDB" id="A0A2S9XYC6"/>
<accession>A0A2S9XYC6</accession>
<evidence type="ECO:0000256" key="1">
    <source>
        <dbReference type="ARBA" id="ARBA00022723"/>
    </source>
</evidence>
<dbReference type="SUPFAM" id="SSF56784">
    <property type="entry name" value="HAD-like"/>
    <property type="match status" value="1"/>
</dbReference>
<dbReference type="InterPro" id="IPR036412">
    <property type="entry name" value="HAD-like_sf"/>
</dbReference>